<keyword evidence="3" id="KW-0433">Leucine-rich repeat</keyword>
<keyword evidence="7" id="KW-0067">ATP-binding</keyword>
<keyword evidence="6" id="KW-0611">Plant defense</keyword>
<evidence type="ECO:0000259" key="11">
    <source>
        <dbReference type="Pfam" id="PF00931"/>
    </source>
</evidence>
<evidence type="ECO:0000256" key="1">
    <source>
        <dbReference type="ARBA" id="ARBA00004170"/>
    </source>
</evidence>
<dbReference type="InterPro" id="IPR002182">
    <property type="entry name" value="NB-ARC"/>
</dbReference>
<reference evidence="14 15" key="1">
    <citation type="journal article" date="2021" name="bioRxiv">
        <title>Chromosome-scale and haplotype-resolved genome assembly of a tetraploid potato cultivar.</title>
        <authorList>
            <person name="Sun H."/>
            <person name="Jiao W.-B."/>
            <person name="Krause K."/>
            <person name="Campoy J.A."/>
            <person name="Goel M."/>
            <person name="Folz-Donahue K."/>
            <person name="Kukat C."/>
            <person name="Huettel B."/>
            <person name="Schneeberger K."/>
        </authorList>
    </citation>
    <scope>NUCLEOTIDE SEQUENCE [LARGE SCALE GENOMIC DNA]</scope>
    <source>
        <strain evidence="14">SolTubOtavaFocal</strain>
        <tissue evidence="14">Leaves</tissue>
    </source>
</reference>
<dbReference type="InterPro" id="IPR038005">
    <property type="entry name" value="RX-like_CC"/>
</dbReference>
<protein>
    <submittedName>
        <fullName evidence="14">Uncharacterized protein</fullName>
    </submittedName>
</protein>
<dbReference type="Pfam" id="PF00931">
    <property type="entry name" value="NB-ARC"/>
    <property type="match status" value="1"/>
</dbReference>
<dbReference type="PANTHER" id="PTHR23155">
    <property type="entry name" value="DISEASE RESISTANCE PROTEIN RP"/>
    <property type="match status" value="1"/>
</dbReference>
<dbReference type="InterPro" id="IPR027417">
    <property type="entry name" value="P-loop_NTPase"/>
</dbReference>
<keyword evidence="15" id="KW-1185">Reference proteome</keyword>
<evidence type="ECO:0000256" key="5">
    <source>
        <dbReference type="ARBA" id="ARBA00022741"/>
    </source>
</evidence>
<feature type="domain" description="Disease resistance N-terminal" evidence="12">
    <location>
        <begin position="414"/>
        <end position="491"/>
    </location>
</feature>
<keyword evidence="8" id="KW-0175">Coiled coil</keyword>
<keyword evidence="4" id="KW-0677">Repeat</keyword>
<feature type="domain" description="Disease resistance protein winged helix" evidence="13">
    <location>
        <begin position="808"/>
        <end position="877"/>
    </location>
</feature>
<dbReference type="Gene3D" id="1.20.5.4130">
    <property type="match status" value="1"/>
</dbReference>
<keyword evidence="9" id="KW-0472">Membrane</keyword>
<evidence type="ECO:0000259" key="12">
    <source>
        <dbReference type="Pfam" id="PF18052"/>
    </source>
</evidence>
<dbReference type="InterPro" id="IPR042197">
    <property type="entry name" value="Apaf_helical"/>
</dbReference>
<keyword evidence="5" id="KW-0547">Nucleotide-binding</keyword>
<feature type="region of interest" description="Disordered" evidence="10">
    <location>
        <begin position="204"/>
        <end position="240"/>
    </location>
</feature>
<comment type="similarity">
    <text evidence="2">Belongs to the disease resistance NB-LRR family.</text>
</comment>
<evidence type="ECO:0000313" key="15">
    <source>
        <dbReference type="Proteomes" id="UP000826656"/>
    </source>
</evidence>
<evidence type="ECO:0000256" key="6">
    <source>
        <dbReference type="ARBA" id="ARBA00022821"/>
    </source>
</evidence>
<dbReference type="CDD" id="cd14798">
    <property type="entry name" value="RX-CC_like"/>
    <property type="match status" value="1"/>
</dbReference>
<dbReference type="EMBL" id="JAIVGD010000018">
    <property type="protein sequence ID" value="KAH0754239.1"/>
    <property type="molecule type" value="Genomic_DNA"/>
</dbReference>
<evidence type="ECO:0000256" key="4">
    <source>
        <dbReference type="ARBA" id="ARBA00022737"/>
    </source>
</evidence>
<dbReference type="Gene3D" id="1.10.8.430">
    <property type="entry name" value="Helical domain of apoptotic protease-activating factors"/>
    <property type="match status" value="1"/>
</dbReference>
<comment type="subcellular location">
    <subcellularLocation>
        <location evidence="1">Membrane</location>
        <topology evidence="1">Peripheral membrane protein</topology>
    </subcellularLocation>
</comment>
<dbReference type="Pfam" id="PF23559">
    <property type="entry name" value="WHD_DRP"/>
    <property type="match status" value="1"/>
</dbReference>
<dbReference type="InterPro" id="IPR041118">
    <property type="entry name" value="Rx_N"/>
</dbReference>
<gene>
    <name evidence="14" type="ORF">KY290_024509</name>
</gene>
<dbReference type="Gene3D" id="1.10.10.10">
    <property type="entry name" value="Winged helix-like DNA-binding domain superfamily/Winged helix DNA-binding domain"/>
    <property type="match status" value="1"/>
</dbReference>
<comment type="caution">
    <text evidence="14">The sequence shown here is derived from an EMBL/GenBank/DDBJ whole genome shotgun (WGS) entry which is preliminary data.</text>
</comment>
<evidence type="ECO:0000256" key="8">
    <source>
        <dbReference type="ARBA" id="ARBA00023054"/>
    </source>
</evidence>
<evidence type="ECO:0000256" key="7">
    <source>
        <dbReference type="ARBA" id="ARBA00022840"/>
    </source>
</evidence>
<dbReference type="SUPFAM" id="SSF52540">
    <property type="entry name" value="P-loop containing nucleoside triphosphate hydrolases"/>
    <property type="match status" value="1"/>
</dbReference>
<dbReference type="PANTHER" id="PTHR23155:SF1228">
    <property type="entry name" value="NB-ARC DOMAIN CONTAINING PROTEIN, EXPRESSED"/>
    <property type="match status" value="1"/>
</dbReference>
<dbReference type="InterPro" id="IPR044974">
    <property type="entry name" value="Disease_R_plants"/>
</dbReference>
<sequence length="1405" mass="161827">MAENSIEFVLDHLKKIKCRGDMNSVKIDQIETLEMELRFFRTFINYSDTLVPNVFFMVKMKKKAQLIEVMFYSVHGETETTTYLNVERLVSQLREFVEGNTSSRLNYELDDFHLLEYMDYLDKNLNDALRYLVKSGRVLIKEIKMLQKKMRYLRYLYGIELNGYVDHEKLKGLRTRIQFMAENVGHFCLSIWVYNDDADLKEDEEDADLKEDEDDADLKEDEDDADLKEDENDTDKDLEEDGDDTFCFEIKPPYLLFLVVLVELEMKKIFLSELKASKLTRSRTFKDKKLLKIFSHHLRSLLVYLRDKKPKKFITNVSAQNIDDVIEFLLVFLGQVPNDVINEKRLNEVLEMIGVLVGDILCVVQMLPVGSTIREDTNKILEKIEDLKARVETYYKSLKFIPSHEFPTVGGLSFVDSLLRKLNEMLKSETGLGFMMKPHIGILEKELSSLTYVFKDAAKVQHEHEILKDFQKYTVSLAYEAEVAIDFILVQYNVLEHCFCSLPGIIKEIKHIYTEVTKMWSKNLSVRPYSVVEQSKHLPIEYSNLMNDEEIVGFEKAEETISHHLTRGTNKLDVIPIVGMGGQGKTTCAQKLYNNVSIVHHFDVRAWCIISQTYNRRELLQVIFSQVTGSKDNGDKDDVLAKLLRRSLMSKRYLIVLDDMWDCMAWDDLRLCFPDDGNRSRIVITTRLEKVGAHVMHHIDPYFLPFLTPEESCQLLQKKVFQQEGCPPELQNVSLALAKRCKGLPLVVILAAGIIKRNKVNESWWREVKKALFSYLDCETEDYSRASMLLSYDNLPDYLKPCLLYMGMFPEDVSIRVSKLISLWIAEGFIQNSESGRLMEEEAEGYLMDLIHSNVVIVSTRGYNSKVKYCHVHDVVLHFCLEKSREEKFMLVVKANRYQFRPYDWNESRVSFSFNNESSKFASLRSKTRTKTFYQHLRSLIMTNGVGYEWNPFHHDVYQLILVKVLDLSSHSVALLRSAQLQPLIHLKYLAVNTLSFSFHPEFHLPHLETLFLNCHCASTLLPAIFWKMEKLRHVEISSAEFDLENNKQGIFEECSKLENLRTLGNVVFPIDQVDSLDVLSRRCPNLQELHISVNGDNDSAEICLKLESFKQLHILRLNYIKSSQAVSKLQLPSNLKKLVLYKIHIESMIPVIVGLPNLEYLQLAAGDLIQSKESSLGDITLHKLKLLKLVSLGISRWDASEESFPQLETLVIKRCDELEEIPISFAYISTLKLVKLIQYKNKFLEASAERIKEEVEAIEGCDRLNLIIMEVRYLVMNVGAKFSLSSHPLVIVVMTDGRVDRSVECTSTLNVSMIDAEYAAIENGSVLVKTSMLKKAKKPKVTVAEAATMIDNSDLSVFLVDISPFNHVKRSFGGTKEVLGVGSTRSTLQRNHYVEPKKVLRVGG</sequence>
<dbReference type="Pfam" id="PF18052">
    <property type="entry name" value="Rx_N"/>
    <property type="match status" value="1"/>
</dbReference>
<evidence type="ECO:0000256" key="3">
    <source>
        <dbReference type="ARBA" id="ARBA00022614"/>
    </source>
</evidence>
<dbReference type="Proteomes" id="UP000826656">
    <property type="component" value="Unassembled WGS sequence"/>
</dbReference>
<evidence type="ECO:0000259" key="13">
    <source>
        <dbReference type="Pfam" id="PF23559"/>
    </source>
</evidence>
<dbReference type="Gene3D" id="3.80.10.10">
    <property type="entry name" value="Ribonuclease Inhibitor"/>
    <property type="match status" value="1"/>
</dbReference>
<dbReference type="Gene3D" id="3.40.50.300">
    <property type="entry name" value="P-loop containing nucleotide triphosphate hydrolases"/>
    <property type="match status" value="1"/>
</dbReference>
<dbReference type="InterPro" id="IPR058922">
    <property type="entry name" value="WHD_DRP"/>
</dbReference>
<organism evidence="14 15">
    <name type="scientific">Solanum tuberosum</name>
    <name type="common">Potato</name>
    <dbReference type="NCBI Taxonomy" id="4113"/>
    <lineage>
        <taxon>Eukaryota</taxon>
        <taxon>Viridiplantae</taxon>
        <taxon>Streptophyta</taxon>
        <taxon>Embryophyta</taxon>
        <taxon>Tracheophyta</taxon>
        <taxon>Spermatophyta</taxon>
        <taxon>Magnoliopsida</taxon>
        <taxon>eudicotyledons</taxon>
        <taxon>Gunneridae</taxon>
        <taxon>Pentapetalae</taxon>
        <taxon>asterids</taxon>
        <taxon>lamiids</taxon>
        <taxon>Solanales</taxon>
        <taxon>Solanaceae</taxon>
        <taxon>Solanoideae</taxon>
        <taxon>Solaneae</taxon>
        <taxon>Solanum</taxon>
    </lineage>
</organism>
<accession>A0ABQ7USQ1</accession>
<evidence type="ECO:0000313" key="14">
    <source>
        <dbReference type="EMBL" id="KAH0754239.1"/>
    </source>
</evidence>
<evidence type="ECO:0000256" key="2">
    <source>
        <dbReference type="ARBA" id="ARBA00008894"/>
    </source>
</evidence>
<dbReference type="PRINTS" id="PR00364">
    <property type="entry name" value="DISEASERSIST"/>
</dbReference>
<dbReference type="InterPro" id="IPR036388">
    <property type="entry name" value="WH-like_DNA-bd_sf"/>
</dbReference>
<dbReference type="InterPro" id="IPR032675">
    <property type="entry name" value="LRR_dom_sf"/>
</dbReference>
<evidence type="ECO:0000256" key="9">
    <source>
        <dbReference type="ARBA" id="ARBA00023136"/>
    </source>
</evidence>
<evidence type="ECO:0000256" key="10">
    <source>
        <dbReference type="SAM" id="MobiDB-lite"/>
    </source>
</evidence>
<feature type="domain" description="NB-ARC" evidence="11">
    <location>
        <begin position="555"/>
        <end position="724"/>
    </location>
</feature>
<proteinExistence type="inferred from homology"/>
<name>A0ABQ7USQ1_SOLTU</name>
<dbReference type="SUPFAM" id="SSF52058">
    <property type="entry name" value="L domain-like"/>
    <property type="match status" value="1"/>
</dbReference>